<evidence type="ECO:0000313" key="3">
    <source>
        <dbReference type="Proteomes" id="UP000094969"/>
    </source>
</evidence>
<evidence type="ECO:0000256" key="1">
    <source>
        <dbReference type="SAM" id="Phobius"/>
    </source>
</evidence>
<feature type="transmembrane region" description="Helical" evidence="1">
    <location>
        <begin position="83"/>
        <end position="100"/>
    </location>
</feature>
<name>A0A1D7TXF7_9HYPH</name>
<feature type="transmembrane region" description="Helical" evidence="1">
    <location>
        <begin position="16"/>
        <end position="49"/>
    </location>
</feature>
<dbReference type="STRING" id="1526658.BHK69_04340"/>
<dbReference type="RefSeq" id="WP_069689028.1">
    <property type="nucleotide sequence ID" value="NZ_CP017147.1"/>
</dbReference>
<dbReference type="KEGG" id="bvv:BHK69_04340"/>
<dbReference type="AlphaFoldDB" id="A0A1D7TXF7"/>
<dbReference type="PIRSF" id="PIRSF016789">
    <property type="entry name" value="DUF454"/>
    <property type="match status" value="1"/>
</dbReference>
<protein>
    <recommendedName>
        <fullName evidence="4">DUF454 domain-containing protein</fullName>
    </recommendedName>
</protein>
<proteinExistence type="predicted"/>
<dbReference type="GO" id="GO:0005886">
    <property type="term" value="C:plasma membrane"/>
    <property type="evidence" value="ECO:0007669"/>
    <property type="project" value="TreeGrafter"/>
</dbReference>
<evidence type="ECO:0008006" key="4">
    <source>
        <dbReference type="Google" id="ProtNLM"/>
    </source>
</evidence>
<keyword evidence="1" id="KW-1133">Transmembrane helix</keyword>
<organism evidence="2 3">
    <name type="scientific">Bosea vaviloviae</name>
    <dbReference type="NCBI Taxonomy" id="1526658"/>
    <lineage>
        <taxon>Bacteria</taxon>
        <taxon>Pseudomonadati</taxon>
        <taxon>Pseudomonadota</taxon>
        <taxon>Alphaproteobacteria</taxon>
        <taxon>Hyphomicrobiales</taxon>
        <taxon>Boseaceae</taxon>
        <taxon>Bosea</taxon>
    </lineage>
</organism>
<dbReference type="Pfam" id="PF04304">
    <property type="entry name" value="DUF454"/>
    <property type="match status" value="1"/>
</dbReference>
<dbReference type="OrthoDB" id="9816293at2"/>
<gene>
    <name evidence="2" type="ORF">BHK69_04340</name>
</gene>
<evidence type="ECO:0000313" key="2">
    <source>
        <dbReference type="EMBL" id="AOO79806.1"/>
    </source>
</evidence>
<dbReference type="EMBL" id="CP017147">
    <property type="protein sequence ID" value="AOO79806.1"/>
    <property type="molecule type" value="Genomic_DNA"/>
</dbReference>
<dbReference type="InterPro" id="IPR007401">
    <property type="entry name" value="DUF454"/>
</dbReference>
<keyword evidence="3" id="KW-1185">Reference proteome</keyword>
<reference evidence="2 3" key="1">
    <citation type="journal article" date="2015" name="Antonie Van Leeuwenhoek">
        <title>Bosea vaviloviae sp. nov., a new species of slow-growing rhizobia isolated from nodules of the relict species Vavilovia formosa (Stev.) Fed.</title>
        <authorList>
            <person name="Safronova V.I."/>
            <person name="Kuznetsova I.G."/>
            <person name="Sazanova A.L."/>
            <person name="Kimeklis A.K."/>
            <person name="Belimov A.A."/>
            <person name="Andronov E.E."/>
            <person name="Pinaev A.G."/>
            <person name="Chizhevskaya E.P."/>
            <person name="Pukhaev A.R."/>
            <person name="Popov K.P."/>
            <person name="Willems A."/>
            <person name="Tikhonovich I.A."/>
        </authorList>
    </citation>
    <scope>NUCLEOTIDE SEQUENCE [LARGE SCALE GENOMIC DNA]</scope>
    <source>
        <strain evidence="2 3">Vaf18</strain>
    </source>
</reference>
<keyword evidence="1" id="KW-0472">Membrane</keyword>
<dbReference type="Proteomes" id="UP000094969">
    <property type="component" value="Chromosome"/>
</dbReference>
<accession>A0A1D7TXF7</accession>
<dbReference type="PANTHER" id="PTHR35813:SF1">
    <property type="entry name" value="INNER MEMBRANE PROTEIN YBAN"/>
    <property type="match status" value="1"/>
</dbReference>
<sequence>MEPNASLKPRWQRPVYFALGCLSVAIGVVALVVPLIPGIVFLVLATACFSRSSPRMETWLTTHPRFGKLIANWNTSGAIPRSAKWLITISMIASFSLIFLETDSRLLQAVVAAIMLGVLVYVWRRPEQPASAS</sequence>
<dbReference type="PANTHER" id="PTHR35813">
    <property type="entry name" value="INNER MEMBRANE PROTEIN YBAN"/>
    <property type="match status" value="1"/>
</dbReference>
<keyword evidence="1" id="KW-0812">Transmembrane</keyword>
<feature type="transmembrane region" description="Helical" evidence="1">
    <location>
        <begin position="106"/>
        <end position="123"/>
    </location>
</feature>